<dbReference type="AlphaFoldDB" id="A0A3L6GC88"/>
<proteinExistence type="predicted"/>
<organism evidence="1">
    <name type="scientific">Zea mays</name>
    <name type="common">Maize</name>
    <dbReference type="NCBI Taxonomy" id="4577"/>
    <lineage>
        <taxon>Eukaryota</taxon>
        <taxon>Viridiplantae</taxon>
        <taxon>Streptophyta</taxon>
        <taxon>Embryophyta</taxon>
        <taxon>Tracheophyta</taxon>
        <taxon>Spermatophyta</taxon>
        <taxon>Magnoliopsida</taxon>
        <taxon>Liliopsida</taxon>
        <taxon>Poales</taxon>
        <taxon>Poaceae</taxon>
        <taxon>PACMAD clade</taxon>
        <taxon>Panicoideae</taxon>
        <taxon>Andropogonodae</taxon>
        <taxon>Andropogoneae</taxon>
        <taxon>Tripsacinae</taxon>
        <taxon>Zea</taxon>
    </lineage>
</organism>
<evidence type="ECO:0000313" key="1">
    <source>
        <dbReference type="EMBL" id="PWZ46144.1"/>
    </source>
</evidence>
<sequence length="69" mass="7352">VGPFAGDEQPQVCLPLTLSFCAKTEHPNPNLSYLAIGSNNESIHVLCLLTCFLAKIIGCTCDSKLAMAQ</sequence>
<gene>
    <name evidence="1" type="ORF">Zm00014a_041000</name>
</gene>
<name>A0A3L6GC88_MAIZE</name>
<dbReference type="Proteomes" id="UP000251960">
    <property type="component" value="Chromosome 10"/>
</dbReference>
<comment type="caution">
    <text evidence="1">The sequence shown here is derived from an EMBL/GenBank/DDBJ whole genome shotgun (WGS) entry which is preliminary data.</text>
</comment>
<reference evidence="1" key="1">
    <citation type="journal article" date="2018" name="Nat. Genet.">
        <title>Extensive intraspecific gene order and gene structural variations between Mo17 and other maize genomes.</title>
        <authorList>
            <person name="Sun S."/>
            <person name="Zhou Y."/>
            <person name="Chen J."/>
            <person name="Shi J."/>
            <person name="Zhao H."/>
            <person name="Zhao H."/>
            <person name="Song W."/>
            <person name="Zhang M."/>
            <person name="Cui Y."/>
            <person name="Dong X."/>
            <person name="Liu H."/>
            <person name="Ma X."/>
            <person name="Jiao Y."/>
            <person name="Wang B."/>
            <person name="Wei X."/>
            <person name="Stein J.C."/>
            <person name="Glaubitz J.C."/>
            <person name="Lu F."/>
            <person name="Yu G."/>
            <person name="Liang C."/>
            <person name="Fengler K."/>
            <person name="Li B."/>
            <person name="Rafalski A."/>
            <person name="Schnable P.S."/>
            <person name="Ware D.H."/>
            <person name="Buckler E.S."/>
            <person name="Lai J."/>
        </authorList>
    </citation>
    <scope>NUCLEOTIDE SEQUENCE [LARGE SCALE GENOMIC DNA]</scope>
    <source>
        <tissue evidence="1">Seedling</tissue>
    </source>
</reference>
<accession>A0A3L6GC88</accession>
<protein>
    <submittedName>
        <fullName evidence="1">Uncharacterized protein</fullName>
    </submittedName>
</protein>
<feature type="non-terminal residue" evidence="1">
    <location>
        <position position="1"/>
    </location>
</feature>
<dbReference type="EMBL" id="NCVQ01000002">
    <property type="protein sequence ID" value="PWZ46144.1"/>
    <property type="molecule type" value="Genomic_DNA"/>
</dbReference>